<dbReference type="Proteomes" id="UP000053029">
    <property type="component" value="Unassembled WGS sequence"/>
</dbReference>
<dbReference type="OrthoDB" id="3488255at2759"/>
<protein>
    <recommendedName>
        <fullName evidence="2">Right handed beta helix domain-containing protein</fullName>
    </recommendedName>
</protein>
<feature type="signal peptide" evidence="1">
    <location>
        <begin position="1"/>
        <end position="30"/>
    </location>
</feature>
<feature type="domain" description="Right handed beta helix" evidence="2">
    <location>
        <begin position="140"/>
        <end position="264"/>
    </location>
</feature>
<dbReference type="Pfam" id="PF13229">
    <property type="entry name" value="Beta_helix"/>
    <property type="match status" value="1"/>
</dbReference>
<dbReference type="SUPFAM" id="SSF51126">
    <property type="entry name" value="Pectin lyase-like"/>
    <property type="match status" value="1"/>
</dbReference>
<name>A0A0D2H5G1_9EURO</name>
<dbReference type="Gene3D" id="2.160.20.10">
    <property type="entry name" value="Single-stranded right-handed beta-helix, Pectin lyase-like"/>
    <property type="match status" value="1"/>
</dbReference>
<dbReference type="EMBL" id="KN846972">
    <property type="protein sequence ID" value="KIW79894.1"/>
    <property type="molecule type" value="Genomic_DNA"/>
</dbReference>
<evidence type="ECO:0000313" key="4">
    <source>
        <dbReference type="Proteomes" id="UP000053029"/>
    </source>
</evidence>
<organism evidence="3 4">
    <name type="scientific">Fonsecaea pedrosoi CBS 271.37</name>
    <dbReference type="NCBI Taxonomy" id="1442368"/>
    <lineage>
        <taxon>Eukaryota</taxon>
        <taxon>Fungi</taxon>
        <taxon>Dikarya</taxon>
        <taxon>Ascomycota</taxon>
        <taxon>Pezizomycotina</taxon>
        <taxon>Eurotiomycetes</taxon>
        <taxon>Chaetothyriomycetidae</taxon>
        <taxon>Chaetothyriales</taxon>
        <taxon>Herpotrichiellaceae</taxon>
        <taxon>Fonsecaea</taxon>
    </lineage>
</organism>
<proteinExistence type="predicted"/>
<evidence type="ECO:0000259" key="2">
    <source>
        <dbReference type="Pfam" id="PF13229"/>
    </source>
</evidence>
<dbReference type="InterPro" id="IPR012334">
    <property type="entry name" value="Pectin_lyas_fold"/>
</dbReference>
<dbReference type="RefSeq" id="XP_013283702.1">
    <property type="nucleotide sequence ID" value="XM_013428248.1"/>
</dbReference>
<accession>A0A0D2H5G1</accession>
<dbReference type="GeneID" id="25305999"/>
<feature type="chain" id="PRO_5002243060" description="Right handed beta helix domain-containing protein" evidence="1">
    <location>
        <begin position="31"/>
        <end position="367"/>
    </location>
</feature>
<evidence type="ECO:0000256" key="1">
    <source>
        <dbReference type="SAM" id="SignalP"/>
    </source>
</evidence>
<evidence type="ECO:0000313" key="3">
    <source>
        <dbReference type="EMBL" id="KIW79894.1"/>
    </source>
</evidence>
<reference evidence="3 4" key="1">
    <citation type="submission" date="2015-01" db="EMBL/GenBank/DDBJ databases">
        <title>The Genome Sequence of Fonsecaea pedrosoi CBS 271.37.</title>
        <authorList>
            <consortium name="The Broad Institute Genomics Platform"/>
            <person name="Cuomo C."/>
            <person name="de Hoog S."/>
            <person name="Gorbushina A."/>
            <person name="Stielow B."/>
            <person name="Teixiera M."/>
            <person name="Abouelleil A."/>
            <person name="Chapman S.B."/>
            <person name="Priest M."/>
            <person name="Young S.K."/>
            <person name="Wortman J."/>
            <person name="Nusbaum C."/>
            <person name="Birren B."/>
        </authorList>
    </citation>
    <scope>NUCLEOTIDE SEQUENCE [LARGE SCALE GENOMIC DNA]</scope>
    <source>
        <strain evidence="3 4">CBS 271.37</strain>
    </source>
</reference>
<gene>
    <name evidence="3" type="ORF">Z517_06509</name>
</gene>
<keyword evidence="4" id="KW-1185">Reference proteome</keyword>
<dbReference type="InterPro" id="IPR039448">
    <property type="entry name" value="Beta_helix"/>
</dbReference>
<keyword evidence="1" id="KW-0732">Signal</keyword>
<dbReference type="InterPro" id="IPR011050">
    <property type="entry name" value="Pectin_lyase_fold/virulence"/>
</dbReference>
<dbReference type="AlphaFoldDB" id="A0A0D2H5G1"/>
<dbReference type="VEuPathDB" id="FungiDB:Z517_06509"/>
<sequence length="367" mass="37232">MAIIVPHWGNNKAISLFVWACTWLACPAAASDWYSGAIHVNAGESIQAAINAAHPGQLILVAAGTYPEQLTVTTDGLQLVGKGAILVPPGSYAQNTCSGLAGPDTEAGICVTGQDVQLAEFVVEHRKVISVGRPVQDVVVAGFEVRGFSGLNIAVVGGQDVHVKGNTLYDGAQYGCLTVGSTSSHIESNTVASSSSATGDDLLFIAICMDDTSDVHVTKNHVADYSVGLCVQTDGADVSSNDVTNACYGAFVDPGVTGARVVGNHVSDDNPLCASVPGGALIGIALLGAFDTQVHANLVEGLTTGGTNGSAVGIAILNDPVTGLESASNAVTGNVLRGNDVDIFVETPGQGNVVEGNQCSTPAELCS</sequence>
<dbReference type="HOGENOM" id="CLU_054231_0_0_1"/>